<keyword evidence="3" id="KW-0963">Cytoplasm</keyword>
<accession>A0ABQ5K3Y8</accession>
<evidence type="ECO:0000313" key="8">
    <source>
        <dbReference type="EMBL" id="GKT24663.1"/>
    </source>
</evidence>
<comment type="similarity">
    <text evidence="6">Belongs to the PIERCE1 family.</text>
</comment>
<evidence type="ECO:0000256" key="5">
    <source>
        <dbReference type="ARBA" id="ARBA00023273"/>
    </source>
</evidence>
<evidence type="ECO:0000256" key="7">
    <source>
        <dbReference type="SAM" id="MobiDB-lite"/>
    </source>
</evidence>
<evidence type="ECO:0000313" key="9">
    <source>
        <dbReference type="Proteomes" id="UP001057375"/>
    </source>
</evidence>
<evidence type="ECO:0000256" key="4">
    <source>
        <dbReference type="ARBA" id="ARBA00023212"/>
    </source>
</evidence>
<feature type="region of interest" description="Disordered" evidence="7">
    <location>
        <begin position="1"/>
        <end position="28"/>
    </location>
</feature>
<evidence type="ECO:0000256" key="3">
    <source>
        <dbReference type="ARBA" id="ARBA00022490"/>
    </source>
</evidence>
<comment type="subcellular location">
    <subcellularLocation>
        <location evidence="1">Cell projection</location>
        <location evidence="1">Cilium</location>
    </subcellularLocation>
    <subcellularLocation>
        <location evidence="2">Cytoplasm</location>
        <location evidence="2">Cytoskeleton</location>
    </subcellularLocation>
</comment>
<evidence type="ECO:0000256" key="6">
    <source>
        <dbReference type="ARBA" id="ARBA00038014"/>
    </source>
</evidence>
<keyword evidence="5" id="KW-0966">Cell projection</keyword>
<keyword evidence="4" id="KW-0206">Cytoskeleton</keyword>
<name>A0ABQ5K3Y8_9EUKA</name>
<evidence type="ECO:0000256" key="2">
    <source>
        <dbReference type="ARBA" id="ARBA00004245"/>
    </source>
</evidence>
<sequence length="97" mass="10950">MADTPKEKIIPEEKPSAPSTVKEETTSVRELPARFADASHFKGYASKREHICYRTSSSTYGSIAPAPIDLPNRWHGKRGEFSRAHSGRFYRNKTLNV</sequence>
<protein>
    <submittedName>
        <fullName evidence="8">Uncharacterized protein</fullName>
    </submittedName>
</protein>
<dbReference type="InterPro" id="IPR026507">
    <property type="entry name" value="PIRC1/2"/>
</dbReference>
<dbReference type="PANTHER" id="PTHR20899:SF1">
    <property type="entry name" value="PIERCER OF MICROTUBULE WALL 1 PROTEIN"/>
    <property type="match status" value="1"/>
</dbReference>
<dbReference type="Proteomes" id="UP001057375">
    <property type="component" value="Unassembled WGS sequence"/>
</dbReference>
<proteinExistence type="inferred from homology"/>
<organism evidence="8 9">
    <name type="scientific">Aduncisulcus paluster</name>
    <dbReference type="NCBI Taxonomy" id="2918883"/>
    <lineage>
        <taxon>Eukaryota</taxon>
        <taxon>Metamonada</taxon>
        <taxon>Carpediemonas-like organisms</taxon>
        <taxon>Aduncisulcus</taxon>
    </lineage>
</organism>
<keyword evidence="9" id="KW-1185">Reference proteome</keyword>
<comment type="caution">
    <text evidence="8">The sequence shown here is derived from an EMBL/GenBank/DDBJ whole genome shotgun (WGS) entry which is preliminary data.</text>
</comment>
<feature type="compositionally biased region" description="Basic and acidic residues" evidence="7">
    <location>
        <begin position="1"/>
        <end position="27"/>
    </location>
</feature>
<evidence type="ECO:0000256" key="1">
    <source>
        <dbReference type="ARBA" id="ARBA00004138"/>
    </source>
</evidence>
<reference evidence="8" key="1">
    <citation type="submission" date="2022-03" db="EMBL/GenBank/DDBJ databases">
        <title>Draft genome sequence of Aduncisulcus paluster, a free-living microaerophilic Fornicata.</title>
        <authorList>
            <person name="Yuyama I."/>
            <person name="Kume K."/>
            <person name="Tamura T."/>
            <person name="Inagaki Y."/>
            <person name="Hashimoto T."/>
        </authorList>
    </citation>
    <scope>NUCLEOTIDE SEQUENCE</scope>
    <source>
        <strain evidence="8">NY0171</strain>
    </source>
</reference>
<dbReference type="PANTHER" id="PTHR20899">
    <property type="entry name" value="PIERCE HOMOLOG"/>
    <property type="match status" value="1"/>
</dbReference>
<dbReference type="Pfam" id="PF14892">
    <property type="entry name" value="PIRC1_2"/>
    <property type="match status" value="1"/>
</dbReference>
<dbReference type="EMBL" id="BQXS01012537">
    <property type="protein sequence ID" value="GKT24663.1"/>
    <property type="molecule type" value="Genomic_DNA"/>
</dbReference>
<gene>
    <name evidence="8" type="ORF">ADUPG1_012804</name>
</gene>